<dbReference type="Pfam" id="PF23765">
    <property type="entry name" value="Matrix_Paramyxo_C"/>
    <property type="match status" value="1"/>
</dbReference>
<evidence type="ECO:0000259" key="7">
    <source>
        <dbReference type="Pfam" id="PF23765"/>
    </source>
</evidence>
<keyword evidence="3" id="KW-0946">Virion</keyword>
<reference evidence="8 9" key="1">
    <citation type="submission" date="2015-06" db="EMBL/GenBank/DDBJ databases">
        <title>LA-AKO; an active vaccine strain of Rinderpest.</title>
        <authorList>
            <person name="Kokuho T."/>
            <person name="Takamatsu H."/>
            <person name="Terui K."/>
            <person name="Ishiwatari Y."/>
        </authorList>
    </citation>
    <scope>NUCLEOTIDE SEQUENCE [LARGE SCALE GENOMIC DNA]</scope>
    <source>
        <strain evidence="8">LA-AKO</strain>
    </source>
</reference>
<comment type="subcellular location">
    <subcellularLocation>
        <location evidence="1">Virion</location>
    </subcellularLocation>
</comment>
<name>A0A0H5B5J3_9MONO</name>
<dbReference type="InterPro" id="IPR042539">
    <property type="entry name" value="Matrix_C"/>
</dbReference>
<feature type="domain" description="Matrix protein N-terminal" evidence="6">
    <location>
        <begin position="4"/>
        <end position="168"/>
    </location>
</feature>
<dbReference type="Pfam" id="PF00661">
    <property type="entry name" value="Matrix_Paramyxo_N"/>
    <property type="match status" value="1"/>
</dbReference>
<accession>A0A0H5B5J3</accession>
<evidence type="ECO:0000259" key="6">
    <source>
        <dbReference type="Pfam" id="PF00661"/>
    </source>
</evidence>
<keyword evidence="5" id="KW-0468">Viral matrix protein</keyword>
<evidence type="ECO:0000256" key="4">
    <source>
        <dbReference type="ARBA" id="ARBA00022879"/>
    </source>
</evidence>
<keyword evidence="4" id="KW-0261">Viral envelope protein</keyword>
<dbReference type="Gene3D" id="2.70.20.50">
    <property type="entry name" value="Viral matrix protein, N-terminal domain"/>
    <property type="match status" value="1"/>
</dbReference>
<dbReference type="GO" id="GO:0019031">
    <property type="term" value="C:viral envelope"/>
    <property type="evidence" value="ECO:0007669"/>
    <property type="project" value="UniProtKB-KW"/>
</dbReference>
<gene>
    <name evidence="8" type="primary">M</name>
</gene>
<evidence type="ECO:0000256" key="2">
    <source>
        <dbReference type="ARBA" id="ARBA00017678"/>
    </source>
</evidence>
<organism evidence="8 9">
    <name type="scientific">Rinderpest morbillivirus</name>
    <dbReference type="NCBI Taxonomy" id="11241"/>
    <lineage>
        <taxon>Viruses</taxon>
        <taxon>Riboviria</taxon>
        <taxon>Orthornavirae</taxon>
        <taxon>Negarnaviricota</taxon>
        <taxon>Haploviricotina</taxon>
        <taxon>Monjiviricetes</taxon>
        <taxon>Mononegavirales</taxon>
        <taxon>Paramyxoviridae</taxon>
        <taxon>Orthoparamyxovirinae</taxon>
        <taxon>Morbillivirus</taxon>
        <taxon>Morbillivirus pecoris</taxon>
    </lineage>
</organism>
<dbReference type="InterPro" id="IPR042540">
    <property type="entry name" value="Matrix_N"/>
</dbReference>
<evidence type="ECO:0000256" key="3">
    <source>
        <dbReference type="ARBA" id="ARBA00022844"/>
    </source>
</evidence>
<protein>
    <recommendedName>
        <fullName evidence="2">Matrix protein</fullName>
    </recommendedName>
</protein>
<evidence type="ECO:0000256" key="1">
    <source>
        <dbReference type="ARBA" id="ARBA00004328"/>
    </source>
</evidence>
<dbReference type="Proteomes" id="UP000107782">
    <property type="component" value="Genome"/>
</dbReference>
<dbReference type="InterPro" id="IPR000982">
    <property type="entry name" value="Matrix_Paramyxo_N"/>
</dbReference>
<proteinExistence type="predicted"/>
<feature type="domain" description="Matrix protein C-terminal Paramyxoviridae" evidence="7">
    <location>
        <begin position="171"/>
        <end position="326"/>
    </location>
</feature>
<dbReference type="InterPro" id="IPR055413">
    <property type="entry name" value="Matrix_Paramyxo_C"/>
</dbReference>
<evidence type="ECO:0000313" key="9">
    <source>
        <dbReference type="Proteomes" id="UP000107782"/>
    </source>
</evidence>
<sequence>MAEIYDFDKSSWDVKGSIAPIRPTTYNDGRLIPQVRVIDPGLGDRKDECFMYIFLLGIVEDSDPLSPPRGRTFGSLPLGVGKSTAKPEELLKEATDLDIVVRRTAGLNEKLVFYNNTPLSLLTPWKKILTKGSVFSANQVCSAVNLIPLDTPQRFRVVYMSITRLSDSGCYNVPRKMLEFRSANAMAFNLLVTLKIDTGTEPGRPEVGAVGLSEATFMVHIGNFRRKKNEAYSADYCKMKIEKMGLVFALGGIGGTSLHIRSTGKMSKTLHAQLGFKKTLCYPLMDINEDLNRLLWRSKCKIVRIQAVIQPSVPQEFRIYDDVIINDDQGLFKVL</sequence>
<dbReference type="Gene3D" id="2.70.20.60">
    <property type="entry name" value="Viral matrix protein, C-terminal domain"/>
    <property type="match status" value="1"/>
</dbReference>
<dbReference type="EMBL" id="LC057619">
    <property type="protein sequence ID" value="BAR97401.1"/>
    <property type="molecule type" value="Viral_cRNA"/>
</dbReference>
<dbReference type="GO" id="GO:0039660">
    <property type="term" value="F:structural constituent of virion"/>
    <property type="evidence" value="ECO:0007669"/>
    <property type="project" value="UniProtKB-KW"/>
</dbReference>
<dbReference type="GO" id="GO:0019068">
    <property type="term" value="P:virion assembly"/>
    <property type="evidence" value="ECO:0007669"/>
    <property type="project" value="InterPro"/>
</dbReference>
<evidence type="ECO:0000256" key="5">
    <source>
        <dbReference type="ARBA" id="ARBA00023311"/>
    </source>
</evidence>
<evidence type="ECO:0000313" key="8">
    <source>
        <dbReference type="EMBL" id="BAR97401.1"/>
    </source>
</evidence>